<evidence type="ECO:0000256" key="6">
    <source>
        <dbReference type="ARBA" id="ARBA00023136"/>
    </source>
</evidence>
<dbReference type="PANTHER" id="PTHR11923">
    <property type="entry name" value="SCAVENGER RECEPTOR CLASS B TYPE-1 SR-B1"/>
    <property type="match status" value="1"/>
</dbReference>
<keyword evidence="3" id="KW-1003">Cell membrane</keyword>
<evidence type="ECO:0000256" key="2">
    <source>
        <dbReference type="ARBA" id="ARBA00010532"/>
    </source>
</evidence>
<keyword evidence="6 8" id="KW-0472">Membrane</keyword>
<keyword evidence="5 8" id="KW-1133">Transmembrane helix</keyword>
<dbReference type="GO" id="GO:0005886">
    <property type="term" value="C:plasma membrane"/>
    <property type="evidence" value="ECO:0007669"/>
    <property type="project" value="UniProtKB-SubCell"/>
</dbReference>
<feature type="transmembrane region" description="Helical" evidence="8">
    <location>
        <begin position="453"/>
        <end position="477"/>
    </location>
</feature>
<evidence type="ECO:0000256" key="8">
    <source>
        <dbReference type="SAM" id="Phobius"/>
    </source>
</evidence>
<evidence type="ECO:0000256" key="7">
    <source>
        <dbReference type="ARBA" id="ARBA00023180"/>
    </source>
</evidence>
<comment type="subcellular location">
    <subcellularLocation>
        <location evidence="1">Cell membrane</location>
    </subcellularLocation>
</comment>
<evidence type="ECO:0000256" key="1">
    <source>
        <dbReference type="ARBA" id="ARBA00004236"/>
    </source>
</evidence>
<dbReference type="PANTHER" id="PTHR11923:SF104">
    <property type="entry name" value="FI07620P"/>
    <property type="match status" value="1"/>
</dbReference>
<evidence type="ECO:0000256" key="3">
    <source>
        <dbReference type="ARBA" id="ARBA00022475"/>
    </source>
</evidence>
<dbReference type="AlphaFoldDB" id="A0AAJ6Z7K8"/>
<dbReference type="GO" id="GO:0005737">
    <property type="term" value="C:cytoplasm"/>
    <property type="evidence" value="ECO:0007669"/>
    <property type="project" value="TreeGrafter"/>
</dbReference>
<gene>
    <name evidence="9" type="primary">LOC106117178</name>
</gene>
<evidence type="ECO:0000256" key="5">
    <source>
        <dbReference type="ARBA" id="ARBA00022989"/>
    </source>
</evidence>
<evidence type="ECO:0000313" key="9">
    <source>
        <dbReference type="RefSeq" id="XP_013166783.1"/>
    </source>
</evidence>
<dbReference type="RefSeq" id="XP_013166783.1">
    <property type="nucleotide sequence ID" value="XM_013311329.1"/>
</dbReference>
<dbReference type="GO" id="GO:0005044">
    <property type="term" value="F:scavenger receptor activity"/>
    <property type="evidence" value="ECO:0007669"/>
    <property type="project" value="TreeGrafter"/>
</dbReference>
<keyword evidence="7" id="KW-0325">Glycoprotein</keyword>
<organism evidence="9">
    <name type="scientific">Papilio xuthus</name>
    <name type="common">Asian swallowtail butterfly</name>
    <dbReference type="NCBI Taxonomy" id="66420"/>
    <lineage>
        <taxon>Eukaryota</taxon>
        <taxon>Metazoa</taxon>
        <taxon>Ecdysozoa</taxon>
        <taxon>Arthropoda</taxon>
        <taxon>Hexapoda</taxon>
        <taxon>Insecta</taxon>
        <taxon>Pterygota</taxon>
        <taxon>Neoptera</taxon>
        <taxon>Endopterygota</taxon>
        <taxon>Lepidoptera</taxon>
        <taxon>Glossata</taxon>
        <taxon>Ditrysia</taxon>
        <taxon>Papilionoidea</taxon>
        <taxon>Papilionidae</taxon>
        <taxon>Papilioninae</taxon>
        <taxon>Papilio</taxon>
    </lineage>
</organism>
<dbReference type="GeneID" id="106117178"/>
<accession>A0AAJ6Z7K8</accession>
<dbReference type="InterPro" id="IPR002159">
    <property type="entry name" value="CD36_fam"/>
</dbReference>
<protein>
    <submittedName>
        <fullName evidence="9">Lysosome membrane protein 2-like</fullName>
    </submittedName>
</protein>
<sequence>MKPAQKCNTLTKANRKKLVTRSTLGVALVALAVTALVVDPVVLIAKYQLRVTPGTEMYRMLTSEIEGAYVSAYLFNISNAEAFLSGADSRLRVHEVGPFTYQEKRYNTHFEVDEKAQVLRYRPFINVTFMPEMSVAEPADVNVTVGNTALLAIATAMSSHPFWSQLALNLLTRRYKSRAVVTLPVHDLLWGHHEPLLAFGHKLMPGWINFEQLGLLDRLYDNTREYQLELSLEDQTKFQVRRVNGHAGLTAWSYNDPNKRSRCNTFVDAYEGFSYPAGLTPERPIRLYRNVFCRMLEVDFSGTKTLDYGPELYVYKLSNRTFTKNPDTECLCSAIGCKDGLSDLSPCFYSLPVMMSNAHFYGAPAEVYARIDGIAPDEQKHGGVFAIDQKLGSALQTSMTFQLNVPVADVTYNKEARSFANITVPIAYFKVTQPEVPDHVKTLFWLVYVLGPYAVYAVAAGLAAAGLGLLATAACLLSTPMPLTKQAIARVQVHCELPLIKHAHKQTLLSDRARQYDRGETGVRE</sequence>
<evidence type="ECO:0000256" key="4">
    <source>
        <dbReference type="ARBA" id="ARBA00022692"/>
    </source>
</evidence>
<comment type="similarity">
    <text evidence="2">Belongs to the CD36 family.</text>
</comment>
<dbReference type="Proteomes" id="UP000694872">
    <property type="component" value="Unplaced"/>
</dbReference>
<reference evidence="9" key="1">
    <citation type="submission" date="2025-08" db="UniProtKB">
        <authorList>
            <consortium name="RefSeq"/>
        </authorList>
    </citation>
    <scope>IDENTIFICATION</scope>
</reference>
<dbReference type="KEGG" id="pxu:106117178"/>
<name>A0AAJ6Z7K8_PAPXU</name>
<proteinExistence type="inferred from homology"/>
<keyword evidence="4 8" id="KW-0812">Transmembrane</keyword>
<dbReference type="Pfam" id="PF01130">
    <property type="entry name" value="CD36"/>
    <property type="match status" value="1"/>
</dbReference>